<dbReference type="EMBL" id="MW460248">
    <property type="protein sequence ID" value="QSL99571.1"/>
    <property type="molecule type" value="Genomic_DNA"/>
</dbReference>
<evidence type="ECO:0000313" key="1">
    <source>
        <dbReference type="EMBL" id="QSL99571.1"/>
    </source>
</evidence>
<reference evidence="1" key="1">
    <citation type="submission" date="2021-01" db="EMBL/GenBank/DDBJ databases">
        <authorList>
            <person name="Rakov C."/>
            <person name="Yerushalmy O."/>
            <person name="Alkalay-Oren S."/>
            <person name="Coppenhagen-Glazer S."/>
            <person name="Hazan R."/>
        </authorList>
    </citation>
    <scope>NUCLEOTIDE SEQUENCE</scope>
</reference>
<evidence type="ECO:0000313" key="2">
    <source>
        <dbReference type="Proteomes" id="UP000663627"/>
    </source>
</evidence>
<sequence length="77" mass="8634">MTIITPAHVKHSLINRRNDLSRDAARIAHAIVDRFDDAEVTKAIAAAKEVENYPHPQVASLIRRGNVQMLDIVRPLI</sequence>
<organism evidence="1 2">
    <name type="scientific">Mycobacterium phage Maco2</name>
    <dbReference type="NCBI Taxonomy" id="2805749"/>
    <lineage>
        <taxon>Viruses</taxon>
        <taxon>Duplodnaviria</taxon>
        <taxon>Heunggongvirae</taxon>
        <taxon>Uroviricota</taxon>
        <taxon>Caudoviricetes</taxon>
        <taxon>Mapvirus</taxon>
        <taxon>Mapvirus Ff47</taxon>
    </lineage>
</organism>
<name>A0A899IM67_9CAUD</name>
<proteinExistence type="predicted"/>
<protein>
    <submittedName>
        <fullName evidence="1">Uncharacterized protein</fullName>
    </submittedName>
</protein>
<dbReference type="Proteomes" id="UP000663627">
    <property type="component" value="Segment"/>
</dbReference>
<accession>A0A899IM67</accession>